<protein>
    <submittedName>
        <fullName evidence="1">Uncharacterized protein</fullName>
    </submittedName>
</protein>
<reference evidence="1" key="1">
    <citation type="journal article" date="2020" name="New Phytol.">
        <title>Comparative genomics reveals dynamic genome evolution in host specialist ectomycorrhizal fungi.</title>
        <authorList>
            <person name="Lofgren L.A."/>
            <person name="Nguyen N.H."/>
            <person name="Vilgalys R."/>
            <person name="Ruytinx J."/>
            <person name="Liao H.L."/>
            <person name="Branco S."/>
            <person name="Kuo A."/>
            <person name="LaButti K."/>
            <person name="Lipzen A."/>
            <person name="Andreopoulos W."/>
            <person name="Pangilinan J."/>
            <person name="Riley R."/>
            <person name="Hundley H."/>
            <person name="Na H."/>
            <person name="Barry K."/>
            <person name="Grigoriev I.V."/>
            <person name="Stajich J.E."/>
            <person name="Kennedy P.G."/>
        </authorList>
    </citation>
    <scope>NUCLEOTIDE SEQUENCE</scope>
    <source>
        <strain evidence="1">FC423</strain>
    </source>
</reference>
<dbReference type="Proteomes" id="UP000823399">
    <property type="component" value="Unassembled WGS sequence"/>
</dbReference>
<name>A0A9P7FCS1_9AGAM</name>
<evidence type="ECO:0000313" key="1">
    <source>
        <dbReference type="EMBL" id="KAG2112990.1"/>
    </source>
</evidence>
<dbReference type="AlphaFoldDB" id="A0A9P7FCS1"/>
<dbReference type="OrthoDB" id="2679330at2759"/>
<accession>A0A9P7FCS1</accession>
<proteinExistence type="predicted"/>
<gene>
    <name evidence="1" type="ORF">F5147DRAFT_650561</name>
</gene>
<dbReference type="EMBL" id="JABBWM010000013">
    <property type="protein sequence ID" value="KAG2112990.1"/>
    <property type="molecule type" value="Genomic_DNA"/>
</dbReference>
<dbReference type="GeneID" id="64695712"/>
<comment type="caution">
    <text evidence="1">The sequence shown here is derived from an EMBL/GenBank/DDBJ whole genome shotgun (WGS) entry which is preliminary data.</text>
</comment>
<organism evidence="1 2">
    <name type="scientific">Suillus discolor</name>
    <dbReference type="NCBI Taxonomy" id="1912936"/>
    <lineage>
        <taxon>Eukaryota</taxon>
        <taxon>Fungi</taxon>
        <taxon>Dikarya</taxon>
        <taxon>Basidiomycota</taxon>
        <taxon>Agaricomycotina</taxon>
        <taxon>Agaricomycetes</taxon>
        <taxon>Agaricomycetidae</taxon>
        <taxon>Boletales</taxon>
        <taxon>Suillineae</taxon>
        <taxon>Suillaceae</taxon>
        <taxon>Suillus</taxon>
    </lineage>
</organism>
<keyword evidence="2" id="KW-1185">Reference proteome</keyword>
<dbReference type="RefSeq" id="XP_041295548.1">
    <property type="nucleotide sequence ID" value="XM_041433453.1"/>
</dbReference>
<evidence type="ECO:0000313" key="2">
    <source>
        <dbReference type="Proteomes" id="UP000823399"/>
    </source>
</evidence>
<sequence length="223" mass="24786">MQGKVEQQDRIEIKYTHTKDEGSATSKHVQQRMEVAQINEHWPHHEGSVRGLPYVTSARNLIVVSVSFRDEIKKVGDALGESAGTGPLHLIYWTIYNLIVEMSAGAPALGYIFFREHPGVFAAPNRLIQGIAGITANADDVLVVKHCQSKKNEVMDCDDEDIPWVNGIMKQGALCRTAHLTADIAQTSRRRMCGFDYGDMQAKESRGRAAAVALPMLWPWTTL</sequence>